<dbReference type="EMBL" id="JBHSBL010000021">
    <property type="protein sequence ID" value="MFC4069646.1"/>
    <property type="molecule type" value="Genomic_DNA"/>
</dbReference>
<accession>A0ABV8J0Z8</accession>
<evidence type="ECO:0000313" key="2">
    <source>
        <dbReference type="Proteomes" id="UP001595867"/>
    </source>
</evidence>
<dbReference type="InterPro" id="IPR049975">
    <property type="entry name" value="SAV_915-like_dom"/>
</dbReference>
<proteinExistence type="predicted"/>
<evidence type="ECO:0000313" key="1">
    <source>
        <dbReference type="EMBL" id="MFC4069646.1"/>
    </source>
</evidence>
<comment type="caution">
    <text evidence="1">The sequence shown here is derived from an EMBL/GenBank/DDBJ whole genome shotgun (WGS) entry which is preliminary data.</text>
</comment>
<protein>
    <submittedName>
        <fullName evidence="1">SAV_915 family protein</fullName>
    </submittedName>
</protein>
<dbReference type="Proteomes" id="UP001595867">
    <property type="component" value="Unassembled WGS sequence"/>
</dbReference>
<organism evidence="1 2">
    <name type="scientific">Actinoplanes subglobosus</name>
    <dbReference type="NCBI Taxonomy" id="1547892"/>
    <lineage>
        <taxon>Bacteria</taxon>
        <taxon>Bacillati</taxon>
        <taxon>Actinomycetota</taxon>
        <taxon>Actinomycetes</taxon>
        <taxon>Micromonosporales</taxon>
        <taxon>Micromonosporaceae</taxon>
        <taxon>Actinoplanes</taxon>
    </lineage>
</organism>
<name>A0ABV8J0Z8_9ACTN</name>
<gene>
    <name evidence="1" type="ORF">ACFO0C_32390</name>
</gene>
<dbReference type="NCBIfam" id="NF042914">
    <property type="entry name" value="SAV915_dom"/>
    <property type="match status" value="1"/>
</dbReference>
<dbReference type="RefSeq" id="WP_378070542.1">
    <property type="nucleotide sequence ID" value="NZ_JBHSBL010000021.1"/>
</dbReference>
<keyword evidence="2" id="KW-1185">Reference proteome</keyword>
<reference evidence="2" key="1">
    <citation type="journal article" date="2019" name="Int. J. Syst. Evol. Microbiol.">
        <title>The Global Catalogue of Microorganisms (GCM) 10K type strain sequencing project: providing services to taxonomists for standard genome sequencing and annotation.</title>
        <authorList>
            <consortium name="The Broad Institute Genomics Platform"/>
            <consortium name="The Broad Institute Genome Sequencing Center for Infectious Disease"/>
            <person name="Wu L."/>
            <person name="Ma J."/>
        </authorList>
    </citation>
    <scope>NUCLEOTIDE SEQUENCE [LARGE SCALE GENOMIC DNA]</scope>
    <source>
        <strain evidence="2">TBRC 5832</strain>
    </source>
</reference>
<sequence>MTDDSRPQELPPYVYVPCSPVAEGDPELTVDLRRTRTGQVALLVYSALDRLVDNCGEHQAWTALPATDLERIREATGYELILLDVCIPEHLRKGAGGEPA</sequence>